<dbReference type="SMART" id="SM00320">
    <property type="entry name" value="WD40"/>
    <property type="match status" value="5"/>
</dbReference>
<accession>M8AJN0</accession>
<reference evidence="4" key="1">
    <citation type="journal article" date="2013" name="Nature">
        <title>Draft genome of the wheat A-genome progenitor Triticum urartu.</title>
        <authorList>
            <person name="Ling H.Q."/>
            <person name="Zhao S."/>
            <person name="Liu D."/>
            <person name="Wang J."/>
            <person name="Sun H."/>
            <person name="Zhang C."/>
            <person name="Fan H."/>
            <person name="Li D."/>
            <person name="Dong L."/>
            <person name="Tao Y."/>
            <person name="Gao C."/>
            <person name="Wu H."/>
            <person name="Li Y."/>
            <person name="Cui Y."/>
            <person name="Guo X."/>
            <person name="Zheng S."/>
            <person name="Wang B."/>
            <person name="Yu K."/>
            <person name="Liang Q."/>
            <person name="Yang W."/>
            <person name="Lou X."/>
            <person name="Chen J."/>
            <person name="Feng M."/>
            <person name="Jian J."/>
            <person name="Zhang X."/>
            <person name="Luo G."/>
            <person name="Jiang Y."/>
            <person name="Liu J."/>
            <person name="Wang Z."/>
            <person name="Sha Y."/>
            <person name="Zhang B."/>
            <person name="Wu H."/>
            <person name="Tang D."/>
            <person name="Shen Q."/>
            <person name="Xue P."/>
            <person name="Zou S."/>
            <person name="Wang X."/>
            <person name="Liu X."/>
            <person name="Wang F."/>
            <person name="Yang Y."/>
            <person name="An X."/>
            <person name="Dong Z."/>
            <person name="Zhang K."/>
            <person name="Zhang X."/>
            <person name="Luo M.C."/>
            <person name="Dvorak J."/>
            <person name="Tong Y."/>
            <person name="Wang J."/>
            <person name="Yang H."/>
            <person name="Li Z."/>
            <person name="Wang D."/>
            <person name="Zhang A."/>
            <person name="Wang J."/>
        </authorList>
    </citation>
    <scope>NUCLEOTIDE SEQUENCE</scope>
</reference>
<protein>
    <submittedName>
        <fullName evidence="4">Coatomer subunit beta'-1</fullName>
    </submittedName>
</protein>
<dbReference type="GO" id="GO:0006888">
    <property type="term" value="P:endoplasmic reticulum to Golgi vesicle-mediated transport"/>
    <property type="evidence" value="ECO:0007669"/>
    <property type="project" value="TreeGrafter"/>
</dbReference>
<dbReference type="Pfam" id="PF00400">
    <property type="entry name" value="WD40"/>
    <property type="match status" value="2"/>
</dbReference>
<dbReference type="InterPro" id="IPR050844">
    <property type="entry name" value="Coatomer_complex_subunit"/>
</dbReference>
<evidence type="ECO:0000256" key="3">
    <source>
        <dbReference type="SAM" id="MobiDB-lite"/>
    </source>
</evidence>
<gene>
    <name evidence="4" type="ORF">TRIUR3_23914</name>
</gene>
<dbReference type="GO" id="GO:0006891">
    <property type="term" value="P:intra-Golgi vesicle-mediated transport"/>
    <property type="evidence" value="ECO:0007669"/>
    <property type="project" value="TreeGrafter"/>
</dbReference>
<dbReference type="PANTHER" id="PTHR19876:SF70">
    <property type="entry name" value="COATOMER WD ASSOCIATED REGION DOMAIN-CONTAINING PROTEIN"/>
    <property type="match status" value="1"/>
</dbReference>
<dbReference type="GO" id="GO:0006890">
    <property type="term" value="P:retrograde vesicle-mediated transport, Golgi to endoplasmic reticulum"/>
    <property type="evidence" value="ECO:0007669"/>
    <property type="project" value="TreeGrafter"/>
</dbReference>
<organism evidence="4">
    <name type="scientific">Triticum urartu</name>
    <name type="common">Red wild einkorn</name>
    <name type="synonym">Crithodium urartu</name>
    <dbReference type="NCBI Taxonomy" id="4572"/>
    <lineage>
        <taxon>Eukaryota</taxon>
        <taxon>Viridiplantae</taxon>
        <taxon>Streptophyta</taxon>
        <taxon>Embryophyta</taxon>
        <taxon>Tracheophyta</taxon>
        <taxon>Spermatophyta</taxon>
        <taxon>Magnoliopsida</taxon>
        <taxon>Liliopsida</taxon>
        <taxon>Poales</taxon>
        <taxon>Poaceae</taxon>
        <taxon>BOP clade</taxon>
        <taxon>Pooideae</taxon>
        <taxon>Triticodae</taxon>
        <taxon>Triticeae</taxon>
        <taxon>Triticinae</taxon>
        <taxon>Triticum</taxon>
    </lineage>
</organism>
<feature type="region of interest" description="Disordered" evidence="3">
    <location>
        <begin position="187"/>
        <end position="255"/>
    </location>
</feature>
<dbReference type="EMBL" id="KD102276">
    <property type="protein sequence ID" value="EMS60999.1"/>
    <property type="molecule type" value="Genomic_DNA"/>
</dbReference>
<feature type="compositionally biased region" description="Basic and acidic residues" evidence="3">
    <location>
        <begin position="198"/>
        <end position="214"/>
    </location>
</feature>
<dbReference type="InterPro" id="IPR036322">
    <property type="entry name" value="WD40_repeat_dom_sf"/>
</dbReference>
<evidence type="ECO:0000256" key="2">
    <source>
        <dbReference type="ARBA" id="ARBA00022737"/>
    </source>
</evidence>
<dbReference type="GO" id="GO:0006886">
    <property type="term" value="P:intracellular protein transport"/>
    <property type="evidence" value="ECO:0007669"/>
    <property type="project" value="TreeGrafter"/>
</dbReference>
<dbReference type="GO" id="GO:0007166">
    <property type="term" value="P:cell surface receptor signaling pathway"/>
    <property type="evidence" value="ECO:0007669"/>
    <property type="project" value="InterPro"/>
</dbReference>
<dbReference type="AlphaFoldDB" id="M8AJN0"/>
<dbReference type="InterPro" id="IPR001680">
    <property type="entry name" value="WD40_rpt"/>
</dbReference>
<dbReference type="SUPFAM" id="SSF50978">
    <property type="entry name" value="WD40 repeat-like"/>
    <property type="match status" value="1"/>
</dbReference>
<proteinExistence type="predicted"/>
<dbReference type="CDD" id="cd21037">
    <property type="entry name" value="MLKL_NTD"/>
    <property type="match status" value="1"/>
</dbReference>
<dbReference type="PANTHER" id="PTHR19876">
    <property type="entry name" value="COATOMER"/>
    <property type="match status" value="1"/>
</dbReference>
<dbReference type="Gene3D" id="2.130.10.10">
    <property type="entry name" value="YVTN repeat-like/Quinoprotein amine dehydrogenase"/>
    <property type="match status" value="2"/>
</dbReference>
<dbReference type="InterPro" id="IPR036537">
    <property type="entry name" value="Adaptor_Cbl_N_dom_sf"/>
</dbReference>
<dbReference type="InterPro" id="IPR015943">
    <property type="entry name" value="WD40/YVTN_repeat-like_dom_sf"/>
</dbReference>
<dbReference type="Gene3D" id="1.20.930.20">
    <property type="entry name" value="Adaptor protein Cbl, N-terminal domain"/>
    <property type="match status" value="1"/>
</dbReference>
<evidence type="ECO:0000313" key="4">
    <source>
        <dbReference type="EMBL" id="EMS60999.1"/>
    </source>
</evidence>
<dbReference type="GO" id="GO:0030126">
    <property type="term" value="C:COPI vesicle coat"/>
    <property type="evidence" value="ECO:0007669"/>
    <property type="project" value="TreeGrafter"/>
</dbReference>
<dbReference type="OMA" id="LTAITCE"/>
<name>M8AJN0_TRIUA</name>
<keyword evidence="1" id="KW-0853">WD repeat</keyword>
<evidence type="ECO:0000256" key="1">
    <source>
        <dbReference type="ARBA" id="ARBA00022574"/>
    </source>
</evidence>
<keyword evidence="2" id="KW-0677">Repeat</keyword>
<dbReference type="STRING" id="4572.M8AJN0"/>
<dbReference type="InterPro" id="IPR059179">
    <property type="entry name" value="MLKL-like_MCAfunc"/>
</dbReference>
<dbReference type="eggNOG" id="KOG0276">
    <property type="taxonomic scope" value="Eukaryota"/>
</dbReference>
<sequence length="801" mass="88729">MDTLYSTVKEFVGFGFKIISALDKAKHNMEECRRIDALLLSLSAIAKHLQGSPNIMEDDLMRVTTEGLDKALQLASKLVAKCKGKRFLDRAFNAKDIAEKLHGACFDVLLNMNAVLLANGVLNTSELAELKEIVAQLRADGALNNLLLAKILQILAARPHVDLPQEVEKLVKDDQISSQIKNKGEAKKIAVASSQNKNKGEAKKTDVARPEGKNQKKNKKQGRSTVVPDASLPDGLPESASADSMGEKGSSTIVAARPDVDLPEEVEKLVEDDQISPQIKNKGKAKEIDVARPEVKIQRNKKPGDSTVVRHAFLPEGLAESASAASVVGQGSSTVIINKKIISINKEPGETGRYKIDPHSSETSKLLEVYPQQLLFPLEPKNKETTGCPVALTNNTNDHVGILIKPINGKFTEPEIMKPHSTLVVYATMKMHAQPPKDTVTFEVLMIIIQSEGDHRKLKSFIVDKLNMDSGFMVHVKNLKAEVYRAMLTPITCDPASCCQIISRSIEKMNLVTSIDAHPTNPWIVMGHEGGNFSIWDYQKQETVMKLQVNEVPDKTTLMFHALSQGIKVRPPKHSVFSVKFISERKWLVVGDGHGYIYVYNYTNTKLHMVDNFRAHDKKSVNSLAAHPTEPYLLSSSTIGTNIKVWDRSNKWKIFRSFNTKPEIAYYNGVRSVKLNPRDTNTFACVTRYDGVKIWDLKTQKVVHTLSVSGHKTTWVACHPKLPILVTVLDDGTVCLWDASIYRLEKMVHITDSKCRDLVFVPDTNGPLRLAIAFETMIAIMEVNLPIANTSNASGLITGTN</sequence>